<protein>
    <submittedName>
        <fullName evidence="2">Uncharacterized protein</fullName>
    </submittedName>
</protein>
<accession>A0A1W2F4D3</accession>
<feature type="region of interest" description="Disordered" evidence="1">
    <location>
        <begin position="1"/>
        <end position="23"/>
    </location>
</feature>
<feature type="compositionally biased region" description="Pro residues" evidence="1">
    <location>
        <begin position="130"/>
        <end position="154"/>
    </location>
</feature>
<evidence type="ECO:0000313" key="2">
    <source>
        <dbReference type="EMBL" id="SMD16366.1"/>
    </source>
</evidence>
<organism evidence="2 3">
    <name type="scientific">Kibdelosporangium aridum</name>
    <dbReference type="NCBI Taxonomy" id="2030"/>
    <lineage>
        <taxon>Bacteria</taxon>
        <taxon>Bacillati</taxon>
        <taxon>Actinomycetota</taxon>
        <taxon>Actinomycetes</taxon>
        <taxon>Pseudonocardiales</taxon>
        <taxon>Pseudonocardiaceae</taxon>
        <taxon>Kibdelosporangium</taxon>
    </lineage>
</organism>
<evidence type="ECO:0000313" key="3">
    <source>
        <dbReference type="Proteomes" id="UP000192674"/>
    </source>
</evidence>
<feature type="compositionally biased region" description="Gly residues" evidence="1">
    <location>
        <begin position="210"/>
        <end position="247"/>
    </location>
</feature>
<dbReference type="AlphaFoldDB" id="A0A1W2F4D3"/>
<dbReference type="Proteomes" id="UP000192674">
    <property type="component" value="Unassembled WGS sequence"/>
</dbReference>
<name>A0A1W2F4D3_KIBAR</name>
<feature type="compositionally biased region" description="Low complexity" evidence="1">
    <location>
        <begin position="155"/>
        <end position="169"/>
    </location>
</feature>
<sequence>MRQVGSFGDAKNSVRPVPPEPAFPDPWMMVTSSDVGATYKGQVAAYNAASQHNVDVMSAYDNASSYNTTRLPSSYGTLLADNASMSVASQEGGPVPPGGGDQPSPFGRGGDGPGTGNSGPAPRPGDEPSPVEPPPSGPGQGGAPPPGQGVPPPQQGTNPGSFVPSTPGSPGSGSPGAVPVTGGNSSTLGPIGGNPLGQGGGAASSAGPGPRTGAGGQGSGAGSGNQGRGGTGSGAPGSSSGAGGRTGAGLPHSQAGAGRGHLTPEGPRGATRGGPGGTPMGALGPARGSEDEEHERASFLQEPDPEAIFGTDERTAPPVIE</sequence>
<feature type="compositionally biased region" description="Gly residues" evidence="1">
    <location>
        <begin position="190"/>
        <end position="202"/>
    </location>
</feature>
<dbReference type="EMBL" id="FWXV01000004">
    <property type="protein sequence ID" value="SMD16366.1"/>
    <property type="molecule type" value="Genomic_DNA"/>
</dbReference>
<evidence type="ECO:0000256" key="1">
    <source>
        <dbReference type="SAM" id="MobiDB-lite"/>
    </source>
</evidence>
<gene>
    <name evidence="2" type="ORF">SAMN05661093_05489</name>
</gene>
<keyword evidence="3" id="KW-1185">Reference proteome</keyword>
<proteinExistence type="predicted"/>
<reference evidence="2 3" key="1">
    <citation type="submission" date="2017-04" db="EMBL/GenBank/DDBJ databases">
        <authorList>
            <person name="Afonso C.L."/>
            <person name="Miller P.J."/>
            <person name="Scott M.A."/>
            <person name="Spackman E."/>
            <person name="Goraichik I."/>
            <person name="Dimitrov K.M."/>
            <person name="Suarez D.L."/>
            <person name="Swayne D.E."/>
        </authorList>
    </citation>
    <scope>NUCLEOTIDE SEQUENCE [LARGE SCALE GENOMIC DNA]</scope>
    <source>
        <strain evidence="2 3">DSM 43828</strain>
    </source>
</reference>
<feature type="region of interest" description="Disordered" evidence="1">
    <location>
        <begin position="86"/>
        <end position="321"/>
    </location>
</feature>
<feature type="compositionally biased region" description="Gly residues" evidence="1">
    <location>
        <begin position="107"/>
        <end position="117"/>
    </location>
</feature>